<dbReference type="HAMAP" id="MF_00048">
    <property type="entry name" value="UPF0102"/>
    <property type="match status" value="1"/>
</dbReference>
<dbReference type="InterPro" id="IPR003509">
    <property type="entry name" value="UPF0102_YraN-like"/>
</dbReference>
<dbReference type="SUPFAM" id="SSF52980">
    <property type="entry name" value="Restriction endonuclease-like"/>
    <property type="match status" value="1"/>
</dbReference>
<name>A0A2M6WWS5_9BACT</name>
<dbReference type="InterPro" id="IPR011856">
    <property type="entry name" value="tRNA_endonuc-like_dom_sf"/>
</dbReference>
<reference evidence="4" key="1">
    <citation type="submission" date="2017-09" db="EMBL/GenBank/DDBJ databases">
        <title>Depth-based differentiation of microbial function through sediment-hosted aquifers and enrichment of novel symbionts in the deep terrestrial subsurface.</title>
        <authorList>
            <person name="Probst A.J."/>
            <person name="Ladd B."/>
            <person name="Jarett J.K."/>
            <person name="Geller-Mcgrath D.E."/>
            <person name="Sieber C.M.K."/>
            <person name="Emerson J.B."/>
            <person name="Anantharaman K."/>
            <person name="Thomas B.C."/>
            <person name="Malmstrom R."/>
            <person name="Stieglmeier M."/>
            <person name="Klingl A."/>
            <person name="Woyke T."/>
            <person name="Ryan C.M."/>
            <person name="Banfield J.F."/>
        </authorList>
    </citation>
    <scope>NUCLEOTIDE SEQUENCE [LARGE SCALE GENOMIC DNA]</scope>
</reference>
<dbReference type="Pfam" id="PF02021">
    <property type="entry name" value="UPF0102"/>
    <property type="match status" value="1"/>
</dbReference>
<dbReference type="InterPro" id="IPR011335">
    <property type="entry name" value="Restrct_endonuc-II-like"/>
</dbReference>
<dbReference type="NCBIfam" id="TIGR00252">
    <property type="entry name" value="YraN family protein"/>
    <property type="match status" value="1"/>
</dbReference>
<dbReference type="CDD" id="cd20736">
    <property type="entry name" value="PoNe_Nuclease"/>
    <property type="match status" value="1"/>
</dbReference>
<evidence type="ECO:0000256" key="2">
    <source>
        <dbReference type="HAMAP-Rule" id="MF_00048"/>
    </source>
</evidence>
<sequence>MKTDNKKLGFFGENTARQFLRRHGYRFIGQNVRTKIGEIDLVMRDKNDIVVIEVKTKSGPDFGTGAEMVGYYKRRKLISLATELLQKYPGRTVRIDVVEIDTSNNPPKINHIKNAVENG</sequence>
<organism evidence="3 4">
    <name type="scientific">Candidatus Berkelbacteria bacterium CG10_big_fil_rev_8_21_14_0_10_41_12</name>
    <dbReference type="NCBI Taxonomy" id="1974513"/>
    <lineage>
        <taxon>Bacteria</taxon>
        <taxon>Candidatus Berkelbacteria</taxon>
    </lineage>
</organism>
<dbReference type="AlphaFoldDB" id="A0A2M6WWS5"/>
<dbReference type="Gene3D" id="3.40.1350.10">
    <property type="match status" value="1"/>
</dbReference>
<evidence type="ECO:0000313" key="4">
    <source>
        <dbReference type="Proteomes" id="UP000228596"/>
    </source>
</evidence>
<evidence type="ECO:0000256" key="1">
    <source>
        <dbReference type="ARBA" id="ARBA00006738"/>
    </source>
</evidence>
<evidence type="ECO:0000313" key="3">
    <source>
        <dbReference type="EMBL" id="PIT97166.1"/>
    </source>
</evidence>
<comment type="caution">
    <text evidence="3">The sequence shown here is derived from an EMBL/GenBank/DDBJ whole genome shotgun (WGS) entry which is preliminary data.</text>
</comment>
<dbReference type="GO" id="GO:0003676">
    <property type="term" value="F:nucleic acid binding"/>
    <property type="evidence" value="ECO:0007669"/>
    <property type="project" value="InterPro"/>
</dbReference>
<dbReference type="EMBL" id="PEZV01000030">
    <property type="protein sequence ID" value="PIT97166.1"/>
    <property type="molecule type" value="Genomic_DNA"/>
</dbReference>
<proteinExistence type="inferred from homology"/>
<protein>
    <recommendedName>
        <fullName evidence="2">UPF0102 protein COT77_02760</fullName>
    </recommendedName>
</protein>
<gene>
    <name evidence="3" type="ORF">COT77_02760</name>
</gene>
<dbReference type="Proteomes" id="UP000228596">
    <property type="component" value="Unassembled WGS sequence"/>
</dbReference>
<dbReference type="PANTHER" id="PTHR34039">
    <property type="entry name" value="UPF0102 PROTEIN YRAN"/>
    <property type="match status" value="1"/>
</dbReference>
<dbReference type="PANTHER" id="PTHR34039:SF1">
    <property type="entry name" value="UPF0102 PROTEIN YRAN"/>
    <property type="match status" value="1"/>
</dbReference>
<accession>A0A2M6WWS5</accession>
<dbReference type="NCBIfam" id="NF009150">
    <property type="entry name" value="PRK12497.1-3"/>
    <property type="match status" value="1"/>
</dbReference>
<comment type="similarity">
    <text evidence="1 2">Belongs to the UPF0102 family.</text>
</comment>